<protein>
    <submittedName>
        <fullName evidence="1">WD40 repeat protein</fullName>
    </submittedName>
</protein>
<organism evidence="1 2">
    <name type="scientific">Kaistia hirudinis</name>
    <dbReference type="NCBI Taxonomy" id="1293440"/>
    <lineage>
        <taxon>Bacteria</taxon>
        <taxon>Pseudomonadati</taxon>
        <taxon>Pseudomonadota</taxon>
        <taxon>Alphaproteobacteria</taxon>
        <taxon>Hyphomicrobiales</taxon>
        <taxon>Kaistiaceae</taxon>
        <taxon>Kaistia</taxon>
    </lineage>
</organism>
<dbReference type="SMART" id="SM00320">
    <property type="entry name" value="WD40"/>
    <property type="match status" value="5"/>
</dbReference>
<keyword evidence="2" id="KW-1185">Reference proteome</keyword>
<dbReference type="SUPFAM" id="SSF50998">
    <property type="entry name" value="Quinoprotein alcohol dehydrogenase-like"/>
    <property type="match status" value="1"/>
</dbReference>
<proteinExistence type="predicted"/>
<dbReference type="PANTHER" id="PTHR19879:SF9">
    <property type="entry name" value="TRANSCRIPTION INITIATION FACTOR TFIID SUBUNIT 5"/>
    <property type="match status" value="1"/>
</dbReference>
<evidence type="ECO:0000313" key="2">
    <source>
        <dbReference type="Proteomes" id="UP000553963"/>
    </source>
</evidence>
<dbReference type="EMBL" id="JACIDS010000003">
    <property type="protein sequence ID" value="MBB3931579.1"/>
    <property type="molecule type" value="Genomic_DNA"/>
</dbReference>
<dbReference type="Proteomes" id="UP000553963">
    <property type="component" value="Unassembled WGS sequence"/>
</dbReference>
<gene>
    <name evidence="1" type="ORF">GGR25_002629</name>
</gene>
<comment type="caution">
    <text evidence="1">The sequence shown here is derived from an EMBL/GenBank/DDBJ whole genome shotgun (WGS) entry which is preliminary data.</text>
</comment>
<accession>A0A840AMN9</accession>
<dbReference type="InterPro" id="IPR001680">
    <property type="entry name" value="WD40_rpt"/>
</dbReference>
<dbReference type="PANTHER" id="PTHR19879">
    <property type="entry name" value="TRANSCRIPTION INITIATION FACTOR TFIID"/>
    <property type="match status" value="1"/>
</dbReference>
<dbReference type="Pfam" id="PF00400">
    <property type="entry name" value="WD40"/>
    <property type="match status" value="1"/>
</dbReference>
<dbReference type="AlphaFoldDB" id="A0A840AMN9"/>
<dbReference type="InterPro" id="IPR015943">
    <property type="entry name" value="WD40/YVTN_repeat-like_dom_sf"/>
</dbReference>
<dbReference type="InterPro" id="IPR011047">
    <property type="entry name" value="Quinoprotein_ADH-like_sf"/>
</dbReference>
<dbReference type="Gene3D" id="2.130.10.10">
    <property type="entry name" value="YVTN repeat-like/Quinoprotein amine dehydrogenase"/>
    <property type="match status" value="2"/>
</dbReference>
<sequence>MPTLQTFPFGAFVVGAAFLRGTPVFALGDGRVARVDGAAAETSVAHQGGLLAAAVSADGEQLLTSGDDGRVVASDAAGGLVELASRPKKWIDQLATGPNGAFAFAYGREAVVHLPDGKERVLQHERTVGGLAFAPKGLRLAVARYNGASLWWPATDAKPTDFEWKGSHLGVTFSPDGKFLVTSMQENALHGWRVADGGGHMRMSGYPGKVRSMSWSAKGRFLATSGAEMAVLWPFHFKDGPMGRQPLQVGNRPTSIVSFVACHPTEEVVAIGYKDGMILAGRYGDGGEAALRQAGEGGPISALVWDKAGVRLAFGTEEGVAGIVDLRG</sequence>
<evidence type="ECO:0000313" key="1">
    <source>
        <dbReference type="EMBL" id="MBB3931579.1"/>
    </source>
</evidence>
<reference evidence="1 2" key="1">
    <citation type="submission" date="2020-08" db="EMBL/GenBank/DDBJ databases">
        <title>Genomic Encyclopedia of Type Strains, Phase IV (KMG-IV): sequencing the most valuable type-strain genomes for metagenomic binning, comparative biology and taxonomic classification.</title>
        <authorList>
            <person name="Goeker M."/>
        </authorList>
    </citation>
    <scope>NUCLEOTIDE SEQUENCE [LARGE SCALE GENOMIC DNA]</scope>
    <source>
        <strain evidence="1 2">DSM 25966</strain>
    </source>
</reference>
<dbReference type="RefSeq" id="WP_183399203.1">
    <property type="nucleotide sequence ID" value="NZ_JACIDS010000003.1"/>
</dbReference>
<name>A0A840AMN9_9HYPH</name>